<dbReference type="CDD" id="cd07812">
    <property type="entry name" value="SRPBCC"/>
    <property type="match status" value="1"/>
</dbReference>
<dbReference type="Gene3D" id="3.30.530.20">
    <property type="match status" value="1"/>
</dbReference>
<evidence type="ECO:0000313" key="2">
    <source>
        <dbReference type="Proteomes" id="UP000321571"/>
    </source>
</evidence>
<reference evidence="1 2" key="1">
    <citation type="submission" date="2019-06" db="EMBL/GenBank/DDBJ databases">
        <title>Aeromicrobium sp. nov., isolated from a maize field.</title>
        <authorList>
            <person name="Lin S.-Y."/>
            <person name="Tsai C.-F."/>
            <person name="Young C.-C."/>
        </authorList>
    </citation>
    <scope>NUCLEOTIDE SEQUENCE [LARGE SCALE GENOMIC DNA]</scope>
    <source>
        <strain evidence="1 2">CC-CFT486</strain>
    </source>
</reference>
<sequence length="157" mass="17308">MSRKTPVAPLEASIHVDAPPSAVWAVVSDQRRMNEWSPETWKQKFFGGEVGVGTRSLNLNKRKGFVWPTASRVVEFVPEKRIAFYVYGPGAQWSYDLEPVDGGTKVVERRELKGGKRTIASQVTAALALGGIAEHDVELLAGMKSTLERIKAEAERA</sequence>
<dbReference type="Proteomes" id="UP000321571">
    <property type="component" value="Unassembled WGS sequence"/>
</dbReference>
<dbReference type="RefSeq" id="WP_147684061.1">
    <property type="nucleotide sequence ID" value="NZ_VDUX01000002.1"/>
</dbReference>
<keyword evidence="2" id="KW-1185">Reference proteome</keyword>
<dbReference type="OrthoDB" id="4618973at2"/>
<dbReference type="Pfam" id="PF10604">
    <property type="entry name" value="Polyketide_cyc2"/>
    <property type="match status" value="1"/>
</dbReference>
<proteinExistence type="predicted"/>
<name>A0A5C8NLF8_9ACTN</name>
<dbReference type="InterPro" id="IPR023393">
    <property type="entry name" value="START-like_dom_sf"/>
</dbReference>
<protein>
    <submittedName>
        <fullName evidence="1">SRPBCC family protein</fullName>
    </submittedName>
</protein>
<organism evidence="1 2">
    <name type="scientific">Aeromicrobium terrae</name>
    <dbReference type="NCBI Taxonomy" id="2498846"/>
    <lineage>
        <taxon>Bacteria</taxon>
        <taxon>Bacillati</taxon>
        <taxon>Actinomycetota</taxon>
        <taxon>Actinomycetes</taxon>
        <taxon>Propionibacteriales</taxon>
        <taxon>Nocardioidaceae</taxon>
        <taxon>Aeromicrobium</taxon>
    </lineage>
</organism>
<dbReference type="AlphaFoldDB" id="A0A5C8NLF8"/>
<evidence type="ECO:0000313" key="1">
    <source>
        <dbReference type="EMBL" id="TXL61897.1"/>
    </source>
</evidence>
<dbReference type="InterPro" id="IPR019587">
    <property type="entry name" value="Polyketide_cyclase/dehydratase"/>
</dbReference>
<dbReference type="EMBL" id="VDUX01000002">
    <property type="protein sequence ID" value="TXL61897.1"/>
    <property type="molecule type" value="Genomic_DNA"/>
</dbReference>
<comment type="caution">
    <text evidence="1">The sequence shown here is derived from an EMBL/GenBank/DDBJ whole genome shotgun (WGS) entry which is preliminary data.</text>
</comment>
<gene>
    <name evidence="1" type="ORF">FHP06_04040</name>
</gene>
<accession>A0A5C8NLF8</accession>
<dbReference type="SUPFAM" id="SSF55961">
    <property type="entry name" value="Bet v1-like"/>
    <property type="match status" value="1"/>
</dbReference>